<dbReference type="EMBL" id="GBXM01055267">
    <property type="protein sequence ID" value="JAH53310.1"/>
    <property type="molecule type" value="Transcribed_RNA"/>
</dbReference>
<reference evidence="1" key="1">
    <citation type="submission" date="2014-11" db="EMBL/GenBank/DDBJ databases">
        <authorList>
            <person name="Amaro Gonzalez C."/>
        </authorList>
    </citation>
    <scope>NUCLEOTIDE SEQUENCE</scope>
</reference>
<organism evidence="1">
    <name type="scientific">Anguilla anguilla</name>
    <name type="common">European freshwater eel</name>
    <name type="synonym">Muraena anguilla</name>
    <dbReference type="NCBI Taxonomy" id="7936"/>
    <lineage>
        <taxon>Eukaryota</taxon>
        <taxon>Metazoa</taxon>
        <taxon>Chordata</taxon>
        <taxon>Craniata</taxon>
        <taxon>Vertebrata</taxon>
        <taxon>Euteleostomi</taxon>
        <taxon>Actinopterygii</taxon>
        <taxon>Neopterygii</taxon>
        <taxon>Teleostei</taxon>
        <taxon>Anguilliformes</taxon>
        <taxon>Anguillidae</taxon>
        <taxon>Anguilla</taxon>
    </lineage>
</organism>
<proteinExistence type="predicted"/>
<evidence type="ECO:0000313" key="1">
    <source>
        <dbReference type="EMBL" id="JAH53310.1"/>
    </source>
</evidence>
<sequence length="31" mass="3488">MNCVLVILKLRAQCSLLLKKGRNSTVSVWLT</sequence>
<reference evidence="1" key="2">
    <citation type="journal article" date="2015" name="Fish Shellfish Immunol.">
        <title>Early steps in the European eel (Anguilla anguilla)-Vibrio vulnificus interaction in the gills: Role of the RtxA13 toxin.</title>
        <authorList>
            <person name="Callol A."/>
            <person name="Pajuelo D."/>
            <person name="Ebbesson L."/>
            <person name="Teles M."/>
            <person name="MacKenzie S."/>
            <person name="Amaro C."/>
        </authorList>
    </citation>
    <scope>NUCLEOTIDE SEQUENCE</scope>
</reference>
<dbReference type="AlphaFoldDB" id="A0A0E9TKD1"/>
<dbReference type="EMBL" id="GBXM01044525">
    <property type="protein sequence ID" value="JAH64052.1"/>
    <property type="molecule type" value="Transcribed_RNA"/>
</dbReference>
<name>A0A0E9TKD1_ANGAN</name>
<accession>A0A0E9TKD1</accession>
<protein>
    <submittedName>
        <fullName evidence="1">Uncharacterized protein</fullName>
    </submittedName>
</protein>